<feature type="compositionally biased region" description="Basic and acidic residues" evidence="1">
    <location>
        <begin position="53"/>
        <end position="66"/>
    </location>
</feature>
<comment type="caution">
    <text evidence="2">The sequence shown here is derived from an EMBL/GenBank/DDBJ whole genome shotgun (WGS) entry which is preliminary data.</text>
</comment>
<name>A0A4Y2FLI3_ARAVE</name>
<protein>
    <submittedName>
        <fullName evidence="2">Uncharacterized protein</fullName>
    </submittedName>
</protein>
<gene>
    <name evidence="2" type="ORF">AVEN_274892_1</name>
</gene>
<proteinExistence type="predicted"/>
<dbReference type="AlphaFoldDB" id="A0A4Y2FLI3"/>
<evidence type="ECO:0000313" key="2">
    <source>
        <dbReference type="EMBL" id="GBM42332.1"/>
    </source>
</evidence>
<accession>A0A4Y2FLI3</accession>
<feature type="non-terminal residue" evidence="2">
    <location>
        <position position="1"/>
    </location>
</feature>
<sequence>AQVQVIQKVRVFCYEDGWSVPSGEEEEQEGNNQQVCDQYSFEEGSTRWNTPEHTSELHLDPLKERM</sequence>
<organism evidence="2 3">
    <name type="scientific">Araneus ventricosus</name>
    <name type="common">Orbweaver spider</name>
    <name type="synonym">Epeira ventricosa</name>
    <dbReference type="NCBI Taxonomy" id="182803"/>
    <lineage>
        <taxon>Eukaryota</taxon>
        <taxon>Metazoa</taxon>
        <taxon>Ecdysozoa</taxon>
        <taxon>Arthropoda</taxon>
        <taxon>Chelicerata</taxon>
        <taxon>Arachnida</taxon>
        <taxon>Araneae</taxon>
        <taxon>Araneomorphae</taxon>
        <taxon>Entelegynae</taxon>
        <taxon>Araneoidea</taxon>
        <taxon>Araneidae</taxon>
        <taxon>Araneus</taxon>
    </lineage>
</organism>
<reference evidence="2 3" key="1">
    <citation type="journal article" date="2019" name="Sci. Rep.">
        <title>Orb-weaving spider Araneus ventricosus genome elucidates the spidroin gene catalogue.</title>
        <authorList>
            <person name="Kono N."/>
            <person name="Nakamura H."/>
            <person name="Ohtoshi R."/>
            <person name="Moran D.A.P."/>
            <person name="Shinohara A."/>
            <person name="Yoshida Y."/>
            <person name="Fujiwara M."/>
            <person name="Mori M."/>
            <person name="Tomita M."/>
            <person name="Arakawa K."/>
        </authorList>
    </citation>
    <scope>NUCLEOTIDE SEQUENCE [LARGE SCALE GENOMIC DNA]</scope>
</reference>
<evidence type="ECO:0000256" key="1">
    <source>
        <dbReference type="SAM" id="MobiDB-lite"/>
    </source>
</evidence>
<feature type="region of interest" description="Disordered" evidence="1">
    <location>
        <begin position="43"/>
        <end position="66"/>
    </location>
</feature>
<dbReference type="Proteomes" id="UP000499080">
    <property type="component" value="Unassembled WGS sequence"/>
</dbReference>
<evidence type="ECO:0000313" key="3">
    <source>
        <dbReference type="Proteomes" id="UP000499080"/>
    </source>
</evidence>
<dbReference type="EMBL" id="BGPR01096515">
    <property type="protein sequence ID" value="GBM42332.1"/>
    <property type="molecule type" value="Genomic_DNA"/>
</dbReference>
<keyword evidence="3" id="KW-1185">Reference proteome</keyword>